<feature type="domain" description="F-box" evidence="2">
    <location>
        <begin position="67"/>
        <end position="123"/>
    </location>
</feature>
<proteinExistence type="predicted"/>
<dbReference type="AlphaFoldDB" id="A0AAD7BQV8"/>
<dbReference type="Proteomes" id="UP001221142">
    <property type="component" value="Unassembled WGS sequence"/>
</dbReference>
<sequence length="127" mass="14631">MLLNSNEPPEESELVYIREVLSTANSRLASLDDEIARLERQLRMLAQERAGLLEYQRKGPAVFSPLQRMPPEILSQIFMWTLPPQDESIGWLVTYGLHSSPWLVAQICRRWRSIAISTPSLWELIAL</sequence>
<dbReference type="Pfam" id="PF12937">
    <property type="entry name" value="F-box-like"/>
    <property type="match status" value="1"/>
</dbReference>
<evidence type="ECO:0000256" key="1">
    <source>
        <dbReference type="SAM" id="Coils"/>
    </source>
</evidence>
<evidence type="ECO:0000313" key="4">
    <source>
        <dbReference type="Proteomes" id="UP001221142"/>
    </source>
</evidence>
<name>A0AAD7BQV8_9AGAR</name>
<evidence type="ECO:0000313" key="3">
    <source>
        <dbReference type="EMBL" id="KAJ7628307.1"/>
    </source>
</evidence>
<feature type="coiled-coil region" evidence="1">
    <location>
        <begin position="21"/>
        <end position="55"/>
    </location>
</feature>
<protein>
    <recommendedName>
        <fullName evidence="2">F-box domain-containing protein</fullName>
    </recommendedName>
</protein>
<keyword evidence="4" id="KW-1185">Reference proteome</keyword>
<accession>A0AAD7BQV8</accession>
<reference evidence="3" key="1">
    <citation type="submission" date="2023-03" db="EMBL/GenBank/DDBJ databases">
        <title>Massive genome expansion in bonnet fungi (Mycena s.s.) driven by repeated elements and novel gene families across ecological guilds.</title>
        <authorList>
            <consortium name="Lawrence Berkeley National Laboratory"/>
            <person name="Harder C.B."/>
            <person name="Miyauchi S."/>
            <person name="Viragh M."/>
            <person name="Kuo A."/>
            <person name="Thoen E."/>
            <person name="Andreopoulos B."/>
            <person name="Lu D."/>
            <person name="Skrede I."/>
            <person name="Drula E."/>
            <person name="Henrissat B."/>
            <person name="Morin E."/>
            <person name="Kohler A."/>
            <person name="Barry K."/>
            <person name="LaButti K."/>
            <person name="Morin E."/>
            <person name="Salamov A."/>
            <person name="Lipzen A."/>
            <person name="Mereny Z."/>
            <person name="Hegedus B."/>
            <person name="Baldrian P."/>
            <person name="Stursova M."/>
            <person name="Weitz H."/>
            <person name="Taylor A."/>
            <person name="Grigoriev I.V."/>
            <person name="Nagy L.G."/>
            <person name="Martin F."/>
            <person name="Kauserud H."/>
        </authorList>
    </citation>
    <scope>NUCLEOTIDE SEQUENCE</scope>
    <source>
        <strain evidence="3">9284</strain>
    </source>
</reference>
<keyword evidence="1" id="KW-0175">Coiled coil</keyword>
<dbReference type="InterPro" id="IPR001810">
    <property type="entry name" value="F-box_dom"/>
</dbReference>
<organism evidence="3 4">
    <name type="scientific">Roridomyces roridus</name>
    <dbReference type="NCBI Taxonomy" id="1738132"/>
    <lineage>
        <taxon>Eukaryota</taxon>
        <taxon>Fungi</taxon>
        <taxon>Dikarya</taxon>
        <taxon>Basidiomycota</taxon>
        <taxon>Agaricomycotina</taxon>
        <taxon>Agaricomycetes</taxon>
        <taxon>Agaricomycetidae</taxon>
        <taxon>Agaricales</taxon>
        <taxon>Marasmiineae</taxon>
        <taxon>Mycenaceae</taxon>
        <taxon>Roridomyces</taxon>
    </lineage>
</organism>
<evidence type="ECO:0000259" key="2">
    <source>
        <dbReference type="Pfam" id="PF12937"/>
    </source>
</evidence>
<feature type="non-terminal residue" evidence="3">
    <location>
        <position position="127"/>
    </location>
</feature>
<gene>
    <name evidence="3" type="ORF">FB45DRAFT_748593</name>
</gene>
<dbReference type="EMBL" id="JARKIF010000010">
    <property type="protein sequence ID" value="KAJ7628307.1"/>
    <property type="molecule type" value="Genomic_DNA"/>
</dbReference>
<comment type="caution">
    <text evidence="3">The sequence shown here is derived from an EMBL/GenBank/DDBJ whole genome shotgun (WGS) entry which is preliminary data.</text>
</comment>
<dbReference type="Gene3D" id="1.20.1280.50">
    <property type="match status" value="1"/>
</dbReference>